<dbReference type="InterPro" id="IPR006158">
    <property type="entry name" value="Cobalamin-bd"/>
</dbReference>
<dbReference type="GO" id="GO:0031419">
    <property type="term" value="F:cobalamin binding"/>
    <property type="evidence" value="ECO:0007669"/>
    <property type="project" value="InterPro"/>
</dbReference>
<dbReference type="SUPFAM" id="SSF52242">
    <property type="entry name" value="Cobalamin (vitamin B12)-binding domain"/>
    <property type="match status" value="1"/>
</dbReference>
<feature type="domain" description="B12-binding" evidence="4">
    <location>
        <begin position="89"/>
        <end position="212"/>
    </location>
</feature>
<reference evidence="6 7" key="1">
    <citation type="submission" date="2016-04" db="EMBL/GenBank/DDBJ databases">
        <authorList>
            <person name="Evans L.H."/>
            <person name="Alamgir A."/>
            <person name="Owens N."/>
            <person name="Weber N.D."/>
            <person name="Virtaneva K."/>
            <person name="Barbian K."/>
            <person name="Babar A."/>
            <person name="Rosenke K."/>
        </authorList>
    </citation>
    <scope>NUCLEOTIDE SEQUENCE [LARGE SCALE GENOMIC DNA]</scope>
    <source>
        <strain evidence="6 7">LMa1</strain>
    </source>
</reference>
<comment type="similarity">
    <text evidence="1">Belongs to the methylamine corrinoid protein family.</text>
</comment>
<dbReference type="Gene3D" id="3.40.50.280">
    <property type="entry name" value="Cobalamin-binding domain"/>
    <property type="match status" value="1"/>
</dbReference>
<dbReference type="Proteomes" id="UP000078532">
    <property type="component" value="Unassembled WGS sequence"/>
</dbReference>
<proteinExistence type="inferred from homology"/>
<accession>A0A1B7LD12</accession>
<evidence type="ECO:0000256" key="3">
    <source>
        <dbReference type="ARBA" id="ARBA00023285"/>
    </source>
</evidence>
<dbReference type="FunFam" id="3.40.50.280:FF:000003">
    <property type="entry name" value="Dimethylamine methyltransferase corrinoid protein"/>
    <property type="match status" value="1"/>
</dbReference>
<dbReference type="GO" id="GO:0050667">
    <property type="term" value="P:homocysteine metabolic process"/>
    <property type="evidence" value="ECO:0007669"/>
    <property type="project" value="TreeGrafter"/>
</dbReference>
<evidence type="ECO:0000256" key="1">
    <source>
        <dbReference type="ARBA" id="ARBA00010854"/>
    </source>
</evidence>
<evidence type="ECO:0000313" key="7">
    <source>
        <dbReference type="Proteomes" id="UP000078532"/>
    </source>
</evidence>
<evidence type="ECO:0000259" key="4">
    <source>
        <dbReference type="PROSITE" id="PS51332"/>
    </source>
</evidence>
<dbReference type="STRING" id="1838280.A6M21_12995"/>
<keyword evidence="2" id="KW-0479">Metal-binding</keyword>
<dbReference type="Gene3D" id="1.10.1240.10">
    <property type="entry name" value="Methionine synthase domain"/>
    <property type="match status" value="1"/>
</dbReference>
<dbReference type="InterPro" id="IPR003759">
    <property type="entry name" value="Cbl-bd_cap"/>
</dbReference>
<dbReference type="GO" id="GO:0046653">
    <property type="term" value="P:tetrahydrofolate metabolic process"/>
    <property type="evidence" value="ECO:0007669"/>
    <property type="project" value="TreeGrafter"/>
</dbReference>
<keyword evidence="3" id="KW-0170">Cobalt</keyword>
<dbReference type="SUPFAM" id="SSF47644">
    <property type="entry name" value="Methionine synthase domain"/>
    <property type="match status" value="1"/>
</dbReference>
<dbReference type="GO" id="GO:0046872">
    <property type="term" value="F:metal ion binding"/>
    <property type="evidence" value="ECO:0007669"/>
    <property type="project" value="UniProtKB-KW"/>
</dbReference>
<dbReference type="PROSITE" id="PS51337">
    <property type="entry name" value="B12_BINDING_NTER"/>
    <property type="match status" value="1"/>
</dbReference>
<dbReference type="AlphaFoldDB" id="A0A1B7LD12"/>
<dbReference type="OrthoDB" id="9803687at2"/>
<comment type="caution">
    <text evidence="6">The sequence shown here is derived from an EMBL/GenBank/DDBJ whole genome shotgun (WGS) entry which is preliminary data.</text>
</comment>
<dbReference type="InterPro" id="IPR036724">
    <property type="entry name" value="Cobalamin-bd_sf"/>
</dbReference>
<feature type="domain" description="B12-binding N-terminal" evidence="5">
    <location>
        <begin position="1"/>
        <end position="89"/>
    </location>
</feature>
<dbReference type="GO" id="GO:0008705">
    <property type="term" value="F:methionine synthase activity"/>
    <property type="evidence" value="ECO:0007669"/>
    <property type="project" value="TreeGrafter"/>
</dbReference>
<protein>
    <submittedName>
        <fullName evidence="6">Cobalamin-binding protein</fullName>
    </submittedName>
</protein>
<evidence type="ECO:0000313" key="6">
    <source>
        <dbReference type="EMBL" id="OAT80779.1"/>
    </source>
</evidence>
<dbReference type="PANTHER" id="PTHR45833:SF1">
    <property type="entry name" value="METHIONINE SYNTHASE"/>
    <property type="match status" value="1"/>
</dbReference>
<dbReference type="PROSITE" id="PS51332">
    <property type="entry name" value="B12_BINDING"/>
    <property type="match status" value="1"/>
</dbReference>
<evidence type="ECO:0000259" key="5">
    <source>
        <dbReference type="PROSITE" id="PS51337"/>
    </source>
</evidence>
<dbReference type="EMBL" id="LYVF01000174">
    <property type="protein sequence ID" value="OAT80779.1"/>
    <property type="molecule type" value="Genomic_DNA"/>
</dbReference>
<sequence>MDMKELATAMGNLEEKKILGWVDQFLAGNPSPEQLNEAIKACQDGMSEVGKRFESGEYFLAELIFAAEILQQVMTRFRPLIKAGSGGRLGRVVLGTADGDLHDIGKNIVRDMLEAAGFEVHDLGINVPVQRFVAAVKEIKPQIVGISGLLTLALDSMKNTVDALKEAGVRDEVKVIIGGNPVTAKVCERVGADAFTRSAAEGVEICKKWVVS</sequence>
<dbReference type="PANTHER" id="PTHR45833">
    <property type="entry name" value="METHIONINE SYNTHASE"/>
    <property type="match status" value="1"/>
</dbReference>
<dbReference type="Pfam" id="PF02607">
    <property type="entry name" value="B12-binding_2"/>
    <property type="match status" value="1"/>
</dbReference>
<keyword evidence="7" id="KW-1185">Reference proteome</keyword>
<dbReference type="Pfam" id="PF02310">
    <property type="entry name" value="B12-binding"/>
    <property type="match status" value="1"/>
</dbReference>
<dbReference type="InterPro" id="IPR050554">
    <property type="entry name" value="Met_Synthase/Corrinoid"/>
</dbReference>
<organism evidence="6 7">
    <name type="scientific">Desulfotomaculum copahuensis</name>
    <dbReference type="NCBI Taxonomy" id="1838280"/>
    <lineage>
        <taxon>Bacteria</taxon>
        <taxon>Bacillati</taxon>
        <taxon>Bacillota</taxon>
        <taxon>Clostridia</taxon>
        <taxon>Eubacteriales</taxon>
        <taxon>Desulfotomaculaceae</taxon>
        <taxon>Desulfotomaculum</taxon>
    </lineage>
</organism>
<dbReference type="GO" id="GO:0005829">
    <property type="term" value="C:cytosol"/>
    <property type="evidence" value="ECO:0007669"/>
    <property type="project" value="TreeGrafter"/>
</dbReference>
<dbReference type="SMART" id="SM01018">
    <property type="entry name" value="B12-binding_2"/>
    <property type="match status" value="1"/>
</dbReference>
<name>A0A1B7LD12_9FIRM</name>
<gene>
    <name evidence="6" type="ORF">A6M21_12995</name>
</gene>
<evidence type="ECO:0000256" key="2">
    <source>
        <dbReference type="ARBA" id="ARBA00022723"/>
    </source>
</evidence>
<dbReference type="RefSeq" id="WP_066669551.1">
    <property type="nucleotide sequence ID" value="NZ_LYVF01000174.1"/>
</dbReference>
<dbReference type="InterPro" id="IPR036594">
    <property type="entry name" value="Meth_synthase_dom"/>
</dbReference>